<dbReference type="GO" id="GO:0016491">
    <property type="term" value="F:oxidoreductase activity"/>
    <property type="evidence" value="ECO:0007669"/>
    <property type="project" value="UniProtKB-KW"/>
</dbReference>
<dbReference type="Pfam" id="PF07995">
    <property type="entry name" value="GSDH"/>
    <property type="match status" value="1"/>
</dbReference>
<keyword evidence="1" id="KW-0732">Signal</keyword>
<evidence type="ECO:0000313" key="4">
    <source>
        <dbReference type="Proteomes" id="UP001336314"/>
    </source>
</evidence>
<evidence type="ECO:0000313" key="3">
    <source>
        <dbReference type="EMBL" id="MEE2002404.1"/>
    </source>
</evidence>
<gene>
    <name evidence="3" type="ORF">QWY20_13150</name>
</gene>
<proteinExistence type="predicted"/>
<keyword evidence="3" id="KW-0560">Oxidoreductase</keyword>
<accession>A0ABU7J7M0</accession>
<dbReference type="InterPro" id="IPR011041">
    <property type="entry name" value="Quinoprot_gluc/sorb_DH_b-prop"/>
</dbReference>
<evidence type="ECO:0000256" key="1">
    <source>
        <dbReference type="SAM" id="SignalP"/>
    </source>
</evidence>
<dbReference type="PANTHER" id="PTHR19328">
    <property type="entry name" value="HEDGEHOG-INTERACTING PROTEIN"/>
    <property type="match status" value="1"/>
</dbReference>
<dbReference type="EC" id="1.1.5.-" evidence="3"/>
<feature type="signal peptide" evidence="1">
    <location>
        <begin position="1"/>
        <end position="22"/>
    </location>
</feature>
<sequence length="375" mass="41555">MHSFQKLSLTAATLLLTGLIQAQTQAQTIDTEHGPIQMNTIAEGLQHPWGMTFLPDGRMLVTERTANLRYVSMDGSISEPIAGLPDILVDGQGGLLDVALHPDFASNQWVYISYNEPTPEGSSTAVARARLNGMQLEQLEVIFSAQPKMRSRHHFGSRLVFTDDGYLFVTLGDRGSRRHDAQTLDTHHGKVVRLYPDGTIPQTNPFVGREGLDEIWSFGHRNIQGADLHPQTRELWTHEHGPQGGDELNLTEAAKNYGWPTITYGEEYGGGHIGPTEKEGMEQPVHQWTPSIAPSGMVFYTGELFSDWQGNALVGALRYQLVARLVMDGNEVTHEERIDIGMRVRDVRQGPDGAVYLLTDEPNGKVLQLKPAKSE</sequence>
<dbReference type="Proteomes" id="UP001336314">
    <property type="component" value="Unassembled WGS sequence"/>
</dbReference>
<dbReference type="InterPro" id="IPR012938">
    <property type="entry name" value="Glc/Sorbosone_DH"/>
</dbReference>
<dbReference type="EMBL" id="JAUHLI010000012">
    <property type="protein sequence ID" value="MEE2002404.1"/>
    <property type="molecule type" value="Genomic_DNA"/>
</dbReference>
<keyword evidence="4" id="KW-1185">Reference proteome</keyword>
<dbReference type="PANTHER" id="PTHR19328:SF75">
    <property type="entry name" value="ALDOSE SUGAR DEHYDROGENASE YLII"/>
    <property type="match status" value="1"/>
</dbReference>
<reference evidence="3 4" key="1">
    <citation type="submission" date="2023-07" db="EMBL/GenBank/DDBJ databases">
        <title>Alkalimonas sp., MEB108 novel, alkaliphilic bacterium isolated from Lonar Lake, India.</title>
        <authorList>
            <person name="Joshi A."/>
            <person name="Thite S."/>
        </authorList>
    </citation>
    <scope>NUCLEOTIDE SEQUENCE [LARGE SCALE GENOMIC DNA]</scope>
    <source>
        <strain evidence="3 4">MEB108</strain>
    </source>
</reference>
<organism evidence="3 4">
    <name type="scientific">Alkalimonas cellulosilytica</name>
    <dbReference type="NCBI Taxonomy" id="3058395"/>
    <lineage>
        <taxon>Bacteria</taxon>
        <taxon>Pseudomonadati</taxon>
        <taxon>Pseudomonadota</taxon>
        <taxon>Gammaproteobacteria</taxon>
        <taxon>Alkalimonas</taxon>
    </lineage>
</organism>
<dbReference type="Gene3D" id="2.120.10.30">
    <property type="entry name" value="TolB, C-terminal domain"/>
    <property type="match status" value="1"/>
</dbReference>
<feature type="chain" id="PRO_5047181166" evidence="1">
    <location>
        <begin position="23"/>
        <end position="375"/>
    </location>
</feature>
<comment type="caution">
    <text evidence="3">The sequence shown here is derived from an EMBL/GenBank/DDBJ whole genome shotgun (WGS) entry which is preliminary data.</text>
</comment>
<dbReference type="SUPFAM" id="SSF50952">
    <property type="entry name" value="Soluble quinoprotein glucose dehydrogenase"/>
    <property type="match status" value="1"/>
</dbReference>
<dbReference type="RefSeq" id="WP_330129468.1">
    <property type="nucleotide sequence ID" value="NZ_JAUHLI010000012.1"/>
</dbReference>
<protein>
    <submittedName>
        <fullName evidence="3">PQQ-dependent sugar dehydrogenase</fullName>
        <ecNumber evidence="3">1.1.5.-</ecNumber>
    </submittedName>
</protein>
<dbReference type="InterPro" id="IPR011042">
    <property type="entry name" value="6-blade_b-propeller_TolB-like"/>
</dbReference>
<name>A0ABU7J7M0_9GAMM</name>
<evidence type="ECO:0000259" key="2">
    <source>
        <dbReference type="Pfam" id="PF07995"/>
    </source>
</evidence>
<feature type="domain" description="Glucose/Sorbosone dehydrogenase" evidence="2">
    <location>
        <begin position="45"/>
        <end position="367"/>
    </location>
</feature>